<comment type="caution">
    <text evidence="4">The sequence shown here is derived from an EMBL/GenBank/DDBJ whole genome shotgun (WGS) entry which is preliminary data.</text>
</comment>
<sequence>MVRIGVVGGECVVITAAVKVWRTYSSSSYFSWSLVTRGHQTLLTRMASGLAGQRYDLVVFGATGYTGQFVVEEVARTAQQERSQGKVPLSWAIAGRSEKKLQDVLTTAKKETGLSLEDVGLVLADVSDQKSLNEMAAKSNVVINCVGPYQLYGEPVVQACVENGANHVDISGETLFMESMQLKYNKAAEKAGVHIVNACGYDSIPADLGIRHMIRNFKGELNSVEMFVQTSGGSSKSAIHTGTMESAALVIANRSKVGAIRRELFPTPLPKPKYKVAKKGFLYKNDTLGYWGVSFPSDEPVVYRTQRYRHEMLGERPIQFQQFIRMPSLLHGAMLIIGMAYFFLLSSFAWTRNLLFKYPDILTAGLFKKAGAERESLKNLKFTVTQIGHGWSEKLAEGSDEYASPPDSSIIVKVKGPDPGYGATSIMMVSAAMTILREKSLCAEKGGVMTPGIAFANTGIIERMCERGMSFTVEQEQQKN</sequence>
<name>A0AAW0UTM1_SCYPA</name>
<protein>
    <recommendedName>
        <fullName evidence="3">Saccharopine dehydrogenase NADP binding domain-containing protein</fullName>
    </recommendedName>
</protein>
<dbReference type="InterPro" id="IPR036291">
    <property type="entry name" value="NAD(P)-bd_dom_sf"/>
</dbReference>
<evidence type="ECO:0000313" key="5">
    <source>
        <dbReference type="Proteomes" id="UP001487740"/>
    </source>
</evidence>
<accession>A0AAW0UTM1</accession>
<dbReference type="PANTHER" id="PTHR12286:SF5">
    <property type="entry name" value="SACCHAROPINE DEHYDROGENASE-LIKE OXIDOREDUCTASE"/>
    <property type="match status" value="1"/>
</dbReference>
<keyword evidence="2" id="KW-0812">Transmembrane</keyword>
<dbReference type="Gene3D" id="3.40.50.720">
    <property type="entry name" value="NAD(P)-binding Rossmann-like Domain"/>
    <property type="match status" value="1"/>
</dbReference>
<dbReference type="InterPro" id="IPR051276">
    <property type="entry name" value="Saccharopine_DH-like_oxidrdct"/>
</dbReference>
<comment type="similarity">
    <text evidence="1">Belongs to the saccharopine dehydrogenase family.</text>
</comment>
<dbReference type="AlphaFoldDB" id="A0AAW0UTM1"/>
<dbReference type="GO" id="GO:0005739">
    <property type="term" value="C:mitochondrion"/>
    <property type="evidence" value="ECO:0007669"/>
    <property type="project" value="TreeGrafter"/>
</dbReference>
<dbReference type="InterPro" id="IPR005097">
    <property type="entry name" value="Sacchrp_dh_NADP-bd"/>
</dbReference>
<dbReference type="PANTHER" id="PTHR12286">
    <property type="entry name" value="SACCHAROPINE DEHYDROGENASE-LIKE OXIDOREDUCTASE"/>
    <property type="match status" value="1"/>
</dbReference>
<dbReference type="FunFam" id="3.40.50.720:FF:000178">
    <property type="entry name" value="Saccharopine dehydrogenase-like oxidoreductase"/>
    <property type="match status" value="1"/>
</dbReference>
<dbReference type="EMBL" id="JARAKH010000008">
    <property type="protein sequence ID" value="KAK8401642.1"/>
    <property type="molecule type" value="Genomic_DNA"/>
</dbReference>
<reference evidence="4 5" key="1">
    <citation type="submission" date="2023-03" db="EMBL/GenBank/DDBJ databases">
        <title>High-quality genome of Scylla paramamosain provides insights in environmental adaptation.</title>
        <authorList>
            <person name="Zhang L."/>
        </authorList>
    </citation>
    <scope>NUCLEOTIDE SEQUENCE [LARGE SCALE GENOMIC DNA]</scope>
    <source>
        <strain evidence="4">LZ_2023a</strain>
        <tissue evidence="4">Muscle</tissue>
    </source>
</reference>
<evidence type="ECO:0000313" key="4">
    <source>
        <dbReference type="EMBL" id="KAK8401642.1"/>
    </source>
</evidence>
<keyword evidence="2" id="KW-1133">Transmembrane helix</keyword>
<dbReference type="SUPFAM" id="SSF51735">
    <property type="entry name" value="NAD(P)-binding Rossmann-fold domains"/>
    <property type="match status" value="1"/>
</dbReference>
<evidence type="ECO:0000256" key="2">
    <source>
        <dbReference type="SAM" id="Phobius"/>
    </source>
</evidence>
<dbReference type="GO" id="GO:0005811">
    <property type="term" value="C:lipid droplet"/>
    <property type="evidence" value="ECO:0007669"/>
    <property type="project" value="TreeGrafter"/>
</dbReference>
<dbReference type="GO" id="GO:0005886">
    <property type="term" value="C:plasma membrane"/>
    <property type="evidence" value="ECO:0007669"/>
    <property type="project" value="TreeGrafter"/>
</dbReference>
<dbReference type="GO" id="GO:0009247">
    <property type="term" value="P:glycolipid biosynthetic process"/>
    <property type="evidence" value="ECO:0007669"/>
    <property type="project" value="TreeGrafter"/>
</dbReference>
<organism evidence="4 5">
    <name type="scientific">Scylla paramamosain</name>
    <name type="common">Mud crab</name>
    <dbReference type="NCBI Taxonomy" id="85552"/>
    <lineage>
        <taxon>Eukaryota</taxon>
        <taxon>Metazoa</taxon>
        <taxon>Ecdysozoa</taxon>
        <taxon>Arthropoda</taxon>
        <taxon>Crustacea</taxon>
        <taxon>Multicrustacea</taxon>
        <taxon>Malacostraca</taxon>
        <taxon>Eumalacostraca</taxon>
        <taxon>Eucarida</taxon>
        <taxon>Decapoda</taxon>
        <taxon>Pleocyemata</taxon>
        <taxon>Brachyura</taxon>
        <taxon>Eubrachyura</taxon>
        <taxon>Portunoidea</taxon>
        <taxon>Portunidae</taxon>
        <taxon>Portuninae</taxon>
        <taxon>Scylla</taxon>
    </lineage>
</organism>
<feature type="transmembrane region" description="Helical" evidence="2">
    <location>
        <begin position="329"/>
        <end position="350"/>
    </location>
</feature>
<dbReference type="Proteomes" id="UP001487740">
    <property type="component" value="Unassembled WGS sequence"/>
</dbReference>
<feature type="domain" description="Saccharopine dehydrogenase NADP binding" evidence="3">
    <location>
        <begin position="58"/>
        <end position="196"/>
    </location>
</feature>
<keyword evidence="5" id="KW-1185">Reference proteome</keyword>
<keyword evidence="2" id="KW-0472">Membrane</keyword>
<gene>
    <name evidence="4" type="ORF">O3P69_001041</name>
</gene>
<dbReference type="Pfam" id="PF03435">
    <property type="entry name" value="Sacchrp_dh_NADP"/>
    <property type="match status" value="1"/>
</dbReference>
<proteinExistence type="inferred from homology"/>
<evidence type="ECO:0000256" key="1">
    <source>
        <dbReference type="ARBA" id="ARBA00038048"/>
    </source>
</evidence>
<evidence type="ECO:0000259" key="3">
    <source>
        <dbReference type="Pfam" id="PF03435"/>
    </source>
</evidence>